<name>A0ABS7RLS4_9ACTN</name>
<feature type="compositionally biased region" description="Basic and acidic residues" evidence="1">
    <location>
        <begin position="117"/>
        <end position="127"/>
    </location>
</feature>
<dbReference type="Proteomes" id="UP000754710">
    <property type="component" value="Unassembled WGS sequence"/>
</dbReference>
<comment type="caution">
    <text evidence="2">The sequence shown here is derived from an EMBL/GenBank/DDBJ whole genome shotgun (WGS) entry which is preliminary data.</text>
</comment>
<organism evidence="2 3">
    <name type="scientific">Nocardioides jiangsuensis</name>
    <dbReference type="NCBI Taxonomy" id="2866161"/>
    <lineage>
        <taxon>Bacteria</taxon>
        <taxon>Bacillati</taxon>
        <taxon>Actinomycetota</taxon>
        <taxon>Actinomycetes</taxon>
        <taxon>Propionibacteriales</taxon>
        <taxon>Nocardioidaceae</taxon>
        <taxon>Nocardioides</taxon>
    </lineage>
</organism>
<dbReference type="RefSeq" id="WP_221025690.1">
    <property type="nucleotide sequence ID" value="NZ_JAIEZQ010000002.1"/>
</dbReference>
<gene>
    <name evidence="2" type="ORF">K1X13_14305</name>
</gene>
<reference evidence="2 3" key="1">
    <citation type="submission" date="2021-08" db="EMBL/GenBank/DDBJ databases">
        <title>Nocardioides bacterium WL0053 sp. nov., isolated from the sediment.</title>
        <authorList>
            <person name="Wang L."/>
            <person name="Zhang D."/>
            <person name="Zhang A."/>
        </authorList>
    </citation>
    <scope>NUCLEOTIDE SEQUENCE [LARGE SCALE GENOMIC DNA]</scope>
    <source>
        <strain evidence="2 3">WL0053</strain>
    </source>
</reference>
<keyword evidence="3" id="KW-1185">Reference proteome</keyword>
<evidence type="ECO:0000313" key="2">
    <source>
        <dbReference type="EMBL" id="MBY9076003.1"/>
    </source>
</evidence>
<protein>
    <recommendedName>
        <fullName evidence="4">Flagellar biosynthesis anti-sigma factor FlgM</fullName>
    </recommendedName>
</protein>
<sequence>MAGSERGDRHERRRFITRHDVEDAADAGQPIRVRGRDVLTDEAAQRANDLGVAVEREGAGGARSATRSAASASPASARPAYPASGGSANASPDDLRRAVRAAVVAELGSEPPGLDAAIDRVLQRRSR</sequence>
<dbReference type="EMBL" id="JAIEZQ010000002">
    <property type="protein sequence ID" value="MBY9076003.1"/>
    <property type="molecule type" value="Genomic_DNA"/>
</dbReference>
<feature type="region of interest" description="Disordered" evidence="1">
    <location>
        <begin position="1"/>
        <end position="37"/>
    </location>
</feature>
<feature type="region of interest" description="Disordered" evidence="1">
    <location>
        <begin position="108"/>
        <end position="127"/>
    </location>
</feature>
<evidence type="ECO:0000313" key="3">
    <source>
        <dbReference type="Proteomes" id="UP000754710"/>
    </source>
</evidence>
<feature type="compositionally biased region" description="Basic and acidic residues" evidence="1">
    <location>
        <begin position="1"/>
        <end position="10"/>
    </location>
</feature>
<evidence type="ECO:0008006" key="4">
    <source>
        <dbReference type="Google" id="ProtNLM"/>
    </source>
</evidence>
<feature type="compositionally biased region" description="Low complexity" evidence="1">
    <location>
        <begin position="62"/>
        <end position="88"/>
    </location>
</feature>
<feature type="region of interest" description="Disordered" evidence="1">
    <location>
        <begin position="50"/>
        <end position="93"/>
    </location>
</feature>
<accession>A0ABS7RLS4</accession>
<proteinExistence type="predicted"/>
<evidence type="ECO:0000256" key="1">
    <source>
        <dbReference type="SAM" id="MobiDB-lite"/>
    </source>
</evidence>